<dbReference type="NCBIfam" id="TIGR00409">
    <property type="entry name" value="proS_fam_II"/>
    <property type="match status" value="1"/>
</dbReference>
<evidence type="ECO:0000256" key="7">
    <source>
        <dbReference type="ARBA" id="ARBA00022917"/>
    </source>
</evidence>
<dbReference type="GO" id="GO:0004827">
    <property type="term" value="F:proline-tRNA ligase activity"/>
    <property type="evidence" value="ECO:0007669"/>
    <property type="project" value="UniProtKB-UniRule"/>
</dbReference>
<comment type="function">
    <text evidence="10">Catalyzes the attachment of proline to tRNA(Pro) in a two-step reaction: proline is first activated by ATP to form Pro-AMP and then transferred to the acceptor end of tRNA(Pro). As ProRS can inadvertently accommodate and process non-cognate amino acids such as alanine and cysteine, to avoid such errors it has two additional distinct editing activities against alanine. One activity is designated as 'pretransfer' editing and involves the tRNA(Pro)-independent hydrolysis of activated Ala-AMP. The other activity is designated 'posttransfer' editing and involves deacylation of mischarged Ala-tRNA(Pro). The misacylated Cys-tRNA(Pro) is not edited by ProRS.</text>
</comment>
<keyword evidence="7 10" id="KW-0648">Protein biosynthesis</keyword>
<dbReference type="InterPro" id="IPR004154">
    <property type="entry name" value="Anticodon-bd"/>
</dbReference>
<dbReference type="InterPro" id="IPR007214">
    <property type="entry name" value="YbaK/aa-tRNA-synth-assoc-dom"/>
</dbReference>
<dbReference type="InterPro" id="IPR044140">
    <property type="entry name" value="ProRS_anticodon_short"/>
</dbReference>
<dbReference type="Proteomes" id="UP000886845">
    <property type="component" value="Unassembled WGS sequence"/>
</dbReference>
<dbReference type="CDD" id="cd00779">
    <property type="entry name" value="ProRS_core_prok"/>
    <property type="match status" value="1"/>
</dbReference>
<accession>A0A9D1NMZ7</accession>
<dbReference type="PANTHER" id="PTHR42753">
    <property type="entry name" value="MITOCHONDRIAL RIBOSOME PROTEIN L39/PROLYL-TRNA LIGASE FAMILY MEMBER"/>
    <property type="match status" value="1"/>
</dbReference>
<gene>
    <name evidence="10" type="primary">proS</name>
    <name evidence="12" type="ORF">IAC79_05860</name>
</gene>
<dbReference type="InterPro" id="IPR036754">
    <property type="entry name" value="YbaK/aa-tRNA-synt-asso_dom_sf"/>
</dbReference>
<keyword evidence="8 10" id="KW-0030">Aminoacyl-tRNA synthetase</keyword>
<evidence type="ECO:0000256" key="6">
    <source>
        <dbReference type="ARBA" id="ARBA00022840"/>
    </source>
</evidence>
<feature type="domain" description="Aminoacyl-transfer RNA synthetases class-II family profile" evidence="11">
    <location>
        <begin position="39"/>
        <end position="463"/>
    </location>
</feature>
<dbReference type="GO" id="GO:0002161">
    <property type="term" value="F:aminoacyl-tRNA deacylase activity"/>
    <property type="evidence" value="ECO:0007669"/>
    <property type="project" value="InterPro"/>
</dbReference>
<comment type="domain">
    <text evidence="10">Consists of three domains: the N-terminal catalytic domain, the editing domain and the C-terminal anticodon-binding domain.</text>
</comment>
<keyword evidence="5 10" id="KW-0547">Nucleotide-binding</keyword>
<dbReference type="SUPFAM" id="SSF55826">
    <property type="entry name" value="YbaK/ProRS associated domain"/>
    <property type="match status" value="1"/>
</dbReference>
<dbReference type="InterPro" id="IPR036621">
    <property type="entry name" value="Anticodon-bd_dom_sf"/>
</dbReference>
<dbReference type="SUPFAM" id="SSF55681">
    <property type="entry name" value="Class II aaRS and biotin synthetases"/>
    <property type="match status" value="1"/>
</dbReference>
<sequence>MLRWTETLLNTLREAPQDAEIVSHKLMIRAGMMRKLGGGLYVYLPLGMRALRKIEAIVREEMDRAGAQETLFPILQPAEQWKQTGRWESMGPGMFRVKDRKDAWYVLAPTAEEAFTALAKSEISSYRQLPRTIYQLQDKFRDEIRPRFGLIRGKEFIMKDAYSFDADDAGADKSYWAMHAAYVRIFERVGLKAKPVEADTGDIGGNFSHEFMVFAASGEDGILDCPDCGYAANQERAERRVEPVPYQAEAGAPEEVATPGQHSCEEVARFLGRPIDQIVKSLVLLVGGKPVMALVPGDREVSETKLRRLFGGAKVEEADEATVAQVAGPVGSIGPVGVSIPVYADRSLEGAADMVVGANKEGVHLAHVSLARDAKVVAFEDLVTVREGDRCPKCGATLAIRRGTEVGQCFKLGTKYSAAMGATYLDEQGAAKPIVMGCYGIGVSRTLQAIVEQSNDADGIIWPASVAPCQVNLLILDPDNADVVAQAEALGKALEARGIDVFVDDRAERPGVKFKDADLIGLPVRVVAGAKSLAKGGFEIRRRTERDSVVVAPDKAVEAIADLLR</sequence>
<dbReference type="InterPro" id="IPR033730">
    <property type="entry name" value="ProRS_core_prok"/>
</dbReference>
<comment type="caution">
    <text evidence="12">The sequence shown here is derived from an EMBL/GenBank/DDBJ whole genome shotgun (WGS) entry which is preliminary data.</text>
</comment>
<dbReference type="CDD" id="cd00861">
    <property type="entry name" value="ProRS_anticodon_short"/>
    <property type="match status" value="1"/>
</dbReference>
<evidence type="ECO:0000256" key="5">
    <source>
        <dbReference type="ARBA" id="ARBA00022741"/>
    </source>
</evidence>
<evidence type="ECO:0000256" key="8">
    <source>
        <dbReference type="ARBA" id="ARBA00023146"/>
    </source>
</evidence>
<dbReference type="EMBL" id="DVOR01000188">
    <property type="protein sequence ID" value="HIV09617.1"/>
    <property type="molecule type" value="Genomic_DNA"/>
</dbReference>
<keyword evidence="3 10" id="KW-0963">Cytoplasm</keyword>
<dbReference type="GO" id="GO:0005829">
    <property type="term" value="C:cytosol"/>
    <property type="evidence" value="ECO:0007669"/>
    <property type="project" value="TreeGrafter"/>
</dbReference>
<keyword evidence="6 10" id="KW-0067">ATP-binding</keyword>
<dbReference type="GO" id="GO:0005524">
    <property type="term" value="F:ATP binding"/>
    <property type="evidence" value="ECO:0007669"/>
    <property type="project" value="UniProtKB-UniRule"/>
</dbReference>
<dbReference type="CDD" id="cd04334">
    <property type="entry name" value="ProRS-INS"/>
    <property type="match status" value="1"/>
</dbReference>
<dbReference type="HAMAP" id="MF_01569">
    <property type="entry name" value="Pro_tRNA_synth_type1"/>
    <property type="match status" value="1"/>
</dbReference>
<evidence type="ECO:0000313" key="12">
    <source>
        <dbReference type="EMBL" id="HIV09617.1"/>
    </source>
</evidence>
<dbReference type="Gene3D" id="3.40.50.800">
    <property type="entry name" value="Anticodon-binding domain"/>
    <property type="match status" value="1"/>
</dbReference>
<protein>
    <recommendedName>
        <fullName evidence="10">Proline--tRNA ligase</fullName>
        <ecNumber evidence="10">6.1.1.15</ecNumber>
    </recommendedName>
    <alternativeName>
        <fullName evidence="10">Prolyl-tRNA synthetase</fullName>
        <shortName evidence="10">ProRS</shortName>
    </alternativeName>
</protein>
<evidence type="ECO:0000256" key="4">
    <source>
        <dbReference type="ARBA" id="ARBA00022598"/>
    </source>
</evidence>
<dbReference type="InterPro" id="IPR002316">
    <property type="entry name" value="Pro-tRNA-ligase_IIa"/>
</dbReference>
<dbReference type="EC" id="6.1.1.15" evidence="10"/>
<dbReference type="NCBIfam" id="NF006625">
    <property type="entry name" value="PRK09194.1"/>
    <property type="match status" value="1"/>
</dbReference>
<dbReference type="InterPro" id="IPR004500">
    <property type="entry name" value="Pro-tRNA-synth_IIa_bac-type"/>
</dbReference>
<dbReference type="InterPro" id="IPR023717">
    <property type="entry name" value="Pro-tRNA-Synthase_IIa_type1"/>
</dbReference>
<dbReference type="Pfam" id="PF04073">
    <property type="entry name" value="tRNA_edit"/>
    <property type="match status" value="1"/>
</dbReference>
<dbReference type="InterPro" id="IPR050062">
    <property type="entry name" value="Pro-tRNA_synthetase"/>
</dbReference>
<dbReference type="AlphaFoldDB" id="A0A9D1NMZ7"/>
<dbReference type="SUPFAM" id="SSF52954">
    <property type="entry name" value="Class II aaRS ABD-related"/>
    <property type="match status" value="1"/>
</dbReference>
<comment type="catalytic activity">
    <reaction evidence="9 10">
        <text>tRNA(Pro) + L-proline + ATP = L-prolyl-tRNA(Pro) + AMP + diphosphate</text>
        <dbReference type="Rhea" id="RHEA:14305"/>
        <dbReference type="Rhea" id="RHEA-COMP:9700"/>
        <dbReference type="Rhea" id="RHEA-COMP:9702"/>
        <dbReference type="ChEBI" id="CHEBI:30616"/>
        <dbReference type="ChEBI" id="CHEBI:33019"/>
        <dbReference type="ChEBI" id="CHEBI:60039"/>
        <dbReference type="ChEBI" id="CHEBI:78442"/>
        <dbReference type="ChEBI" id="CHEBI:78532"/>
        <dbReference type="ChEBI" id="CHEBI:456215"/>
        <dbReference type="EC" id="6.1.1.15"/>
    </reaction>
</comment>
<dbReference type="GO" id="GO:0006433">
    <property type="term" value="P:prolyl-tRNA aminoacylation"/>
    <property type="evidence" value="ECO:0007669"/>
    <property type="project" value="UniProtKB-UniRule"/>
</dbReference>
<reference evidence="12" key="2">
    <citation type="journal article" date="2021" name="PeerJ">
        <title>Extensive microbial diversity within the chicken gut microbiome revealed by metagenomics and culture.</title>
        <authorList>
            <person name="Gilroy R."/>
            <person name="Ravi A."/>
            <person name="Getino M."/>
            <person name="Pursley I."/>
            <person name="Horton D.L."/>
            <person name="Alikhan N.F."/>
            <person name="Baker D."/>
            <person name="Gharbi K."/>
            <person name="Hall N."/>
            <person name="Watson M."/>
            <person name="Adriaenssens E.M."/>
            <person name="Foster-Nyarko E."/>
            <person name="Jarju S."/>
            <person name="Secka A."/>
            <person name="Antonio M."/>
            <person name="Oren A."/>
            <person name="Chaudhuri R.R."/>
            <person name="La Ragione R."/>
            <person name="Hildebrand F."/>
            <person name="Pallen M.J."/>
        </authorList>
    </citation>
    <scope>NUCLEOTIDE SEQUENCE</scope>
    <source>
        <strain evidence="12">35461</strain>
    </source>
</reference>
<evidence type="ECO:0000256" key="1">
    <source>
        <dbReference type="ARBA" id="ARBA00004496"/>
    </source>
</evidence>
<dbReference type="InterPro" id="IPR045864">
    <property type="entry name" value="aa-tRNA-synth_II/BPL/LPL"/>
</dbReference>
<dbReference type="InterPro" id="IPR006195">
    <property type="entry name" value="aa-tRNA-synth_II"/>
</dbReference>
<dbReference type="PRINTS" id="PR01046">
    <property type="entry name" value="TRNASYNTHPRO"/>
</dbReference>
<comment type="similarity">
    <text evidence="10">Belongs to the class-II aminoacyl-tRNA synthetase family. ProS type 1 subfamily.</text>
</comment>
<proteinExistence type="inferred from homology"/>
<evidence type="ECO:0000256" key="2">
    <source>
        <dbReference type="ARBA" id="ARBA00011738"/>
    </source>
</evidence>
<dbReference type="Pfam" id="PF03129">
    <property type="entry name" value="HGTP_anticodon"/>
    <property type="match status" value="1"/>
</dbReference>
<evidence type="ECO:0000313" key="13">
    <source>
        <dbReference type="Proteomes" id="UP000886845"/>
    </source>
</evidence>
<evidence type="ECO:0000256" key="10">
    <source>
        <dbReference type="HAMAP-Rule" id="MF_01569"/>
    </source>
</evidence>
<dbReference type="InterPro" id="IPR002314">
    <property type="entry name" value="aa-tRNA-synt_IIb"/>
</dbReference>
<dbReference type="Gene3D" id="3.30.930.10">
    <property type="entry name" value="Bira Bifunctional Protein, Domain 2"/>
    <property type="match status" value="2"/>
</dbReference>
<keyword evidence="4 10" id="KW-0436">Ligase</keyword>
<dbReference type="PANTHER" id="PTHR42753:SF2">
    <property type="entry name" value="PROLINE--TRNA LIGASE"/>
    <property type="match status" value="1"/>
</dbReference>
<reference evidence="12" key="1">
    <citation type="submission" date="2020-10" db="EMBL/GenBank/DDBJ databases">
        <authorList>
            <person name="Gilroy R."/>
        </authorList>
    </citation>
    <scope>NUCLEOTIDE SEQUENCE</scope>
    <source>
        <strain evidence="12">35461</strain>
    </source>
</reference>
<organism evidence="12 13">
    <name type="scientific">Candidatus Spyradenecus faecavium</name>
    <dbReference type="NCBI Taxonomy" id="2840947"/>
    <lineage>
        <taxon>Bacteria</taxon>
        <taxon>Pseudomonadati</taxon>
        <taxon>Lentisphaerota</taxon>
        <taxon>Lentisphaeria</taxon>
        <taxon>Lentisphaerales</taxon>
        <taxon>Lentisphaeraceae</taxon>
        <taxon>Lentisphaeraceae incertae sedis</taxon>
        <taxon>Candidatus Spyradenecus</taxon>
    </lineage>
</organism>
<comment type="subcellular location">
    <subcellularLocation>
        <location evidence="1 10">Cytoplasm</location>
    </subcellularLocation>
</comment>
<dbReference type="Pfam" id="PF00587">
    <property type="entry name" value="tRNA-synt_2b"/>
    <property type="match status" value="1"/>
</dbReference>
<evidence type="ECO:0000256" key="3">
    <source>
        <dbReference type="ARBA" id="ARBA00022490"/>
    </source>
</evidence>
<dbReference type="PROSITE" id="PS50862">
    <property type="entry name" value="AA_TRNA_LIGASE_II"/>
    <property type="match status" value="1"/>
</dbReference>
<evidence type="ECO:0000256" key="9">
    <source>
        <dbReference type="ARBA" id="ARBA00047671"/>
    </source>
</evidence>
<name>A0A9D1NMZ7_9BACT</name>
<evidence type="ECO:0000259" key="11">
    <source>
        <dbReference type="PROSITE" id="PS50862"/>
    </source>
</evidence>
<comment type="subunit">
    <text evidence="2 10">Homodimer.</text>
</comment>